<proteinExistence type="predicted"/>
<comment type="caution">
    <text evidence="1">The sequence shown here is derived from an EMBL/GenBank/DDBJ whole genome shotgun (WGS) entry which is preliminary data.</text>
</comment>
<evidence type="ECO:0008006" key="3">
    <source>
        <dbReference type="Google" id="ProtNLM"/>
    </source>
</evidence>
<dbReference type="Proteomes" id="UP001431429">
    <property type="component" value="Unassembled WGS sequence"/>
</dbReference>
<keyword evidence="2" id="KW-1185">Reference proteome</keyword>
<dbReference type="RefSeq" id="WP_250921607.1">
    <property type="nucleotide sequence ID" value="NZ_JAMQAW010000029.1"/>
</dbReference>
<gene>
    <name evidence="1" type="ORF">NBG84_23855</name>
</gene>
<accession>A0ABT0US65</accession>
<organism evidence="1 2">
    <name type="scientific">Streptomyces albipurpureus</name>
    <dbReference type="NCBI Taxonomy" id="2897419"/>
    <lineage>
        <taxon>Bacteria</taxon>
        <taxon>Bacillati</taxon>
        <taxon>Actinomycetota</taxon>
        <taxon>Actinomycetes</taxon>
        <taxon>Kitasatosporales</taxon>
        <taxon>Streptomycetaceae</taxon>
        <taxon>Streptomyces</taxon>
    </lineage>
</organism>
<dbReference type="EMBL" id="JAMQAW010000029">
    <property type="protein sequence ID" value="MCM2391289.1"/>
    <property type="molecule type" value="Genomic_DNA"/>
</dbReference>
<evidence type="ECO:0000313" key="2">
    <source>
        <dbReference type="Proteomes" id="UP001431429"/>
    </source>
</evidence>
<reference evidence="1" key="1">
    <citation type="submission" date="2022-06" db="EMBL/GenBank/DDBJ databases">
        <title>Genome public.</title>
        <authorList>
            <person name="Sun Q."/>
        </authorList>
    </citation>
    <scope>NUCLEOTIDE SEQUENCE</scope>
    <source>
        <strain evidence="1">CWNU-1</strain>
    </source>
</reference>
<name>A0ABT0US65_9ACTN</name>
<evidence type="ECO:0000313" key="1">
    <source>
        <dbReference type="EMBL" id="MCM2391289.1"/>
    </source>
</evidence>
<sequence>MCQEFAIGVVVRDTDGKRVGEVMDYFAGIYFLRPLGGGQEWSAGGESLSPWARSDRLSAAEVAANANSTRGAL</sequence>
<protein>
    <recommendedName>
        <fullName evidence="3">PRC-barrel domain-containing protein</fullName>
    </recommendedName>
</protein>